<dbReference type="AlphaFoldDB" id="A0A6J4NXN6"/>
<organism evidence="3">
    <name type="scientific">uncultured Rubrobacteraceae bacterium</name>
    <dbReference type="NCBI Taxonomy" id="349277"/>
    <lineage>
        <taxon>Bacteria</taxon>
        <taxon>Bacillati</taxon>
        <taxon>Actinomycetota</taxon>
        <taxon>Rubrobacteria</taxon>
        <taxon>Rubrobacterales</taxon>
        <taxon>Rubrobacteraceae</taxon>
        <taxon>environmental samples</taxon>
    </lineage>
</organism>
<proteinExistence type="predicted"/>
<evidence type="ECO:0000259" key="2">
    <source>
        <dbReference type="PROSITE" id="PS51898"/>
    </source>
</evidence>
<dbReference type="InterPro" id="IPR011010">
    <property type="entry name" value="DNA_brk_join_enz"/>
</dbReference>
<evidence type="ECO:0000256" key="1">
    <source>
        <dbReference type="ARBA" id="ARBA00023172"/>
    </source>
</evidence>
<dbReference type="SUPFAM" id="SSF56349">
    <property type="entry name" value="DNA breaking-rejoining enzymes"/>
    <property type="match status" value="1"/>
</dbReference>
<dbReference type="PANTHER" id="PTHR30349">
    <property type="entry name" value="PHAGE INTEGRASE-RELATED"/>
    <property type="match status" value="1"/>
</dbReference>
<feature type="domain" description="Tyr recombinase" evidence="2">
    <location>
        <begin position="3"/>
        <end position="207"/>
    </location>
</feature>
<name>A0A6J4NXN6_9ACTN</name>
<dbReference type="GO" id="GO:0006310">
    <property type="term" value="P:DNA recombination"/>
    <property type="evidence" value="ECO:0007669"/>
    <property type="project" value="UniProtKB-KW"/>
</dbReference>
<evidence type="ECO:0000313" key="3">
    <source>
        <dbReference type="EMBL" id="CAA9398414.1"/>
    </source>
</evidence>
<dbReference type="InterPro" id="IPR002104">
    <property type="entry name" value="Integrase_catalytic"/>
</dbReference>
<dbReference type="EMBL" id="CADCUV010000046">
    <property type="protein sequence ID" value="CAA9398414.1"/>
    <property type="molecule type" value="Genomic_DNA"/>
</dbReference>
<dbReference type="GO" id="GO:0015074">
    <property type="term" value="P:DNA integration"/>
    <property type="evidence" value="ECO:0007669"/>
    <property type="project" value="InterPro"/>
</dbReference>
<dbReference type="CDD" id="cd01189">
    <property type="entry name" value="INT_ICEBs1_C_like"/>
    <property type="match status" value="1"/>
</dbReference>
<dbReference type="InterPro" id="IPR013762">
    <property type="entry name" value="Integrase-like_cat_sf"/>
</dbReference>
<dbReference type="PANTHER" id="PTHR30349:SF91">
    <property type="entry name" value="INTA PROTEIN"/>
    <property type="match status" value="1"/>
</dbReference>
<accession>A0A6J4NXN6</accession>
<protein>
    <submittedName>
        <fullName evidence="3">Integrase</fullName>
    </submittedName>
</protein>
<dbReference type="Gene3D" id="1.10.443.10">
    <property type="entry name" value="Intergrase catalytic core"/>
    <property type="match status" value="1"/>
</dbReference>
<dbReference type="PROSITE" id="PS51898">
    <property type="entry name" value="TYR_RECOMBINASE"/>
    <property type="match status" value="1"/>
</dbReference>
<gene>
    <name evidence="3" type="ORF">AVDCRST_MAG22-1241</name>
</gene>
<dbReference type="GO" id="GO:0003677">
    <property type="term" value="F:DNA binding"/>
    <property type="evidence" value="ECO:0007669"/>
    <property type="project" value="InterPro"/>
</dbReference>
<reference evidence="3" key="1">
    <citation type="submission" date="2020-02" db="EMBL/GenBank/DDBJ databases">
        <authorList>
            <person name="Meier V. D."/>
        </authorList>
    </citation>
    <scope>NUCLEOTIDE SEQUENCE</scope>
    <source>
        <strain evidence="3">AVDCRST_MAG22</strain>
    </source>
</reference>
<keyword evidence="1" id="KW-0233">DNA recombination</keyword>
<sequence>MRKEITPLSAQQTKELLQAAGDARDRFAALYAVAVGTGMRQGEMLGLKWEDVDIERGVVQVRRTLLKANGKGFAFGEPKTARSRRSIKLPALTLAAPERHRKAQLEERRRLAGLWQDNDLVFANRRGNPVSRQDLITRSFKPLLRRAGLPDVRFHDLRHTCATILLRARKHPKYVQELLGHATISITLDTYSHVIEGMEGGLDDAIDEALE</sequence>
<dbReference type="Pfam" id="PF00589">
    <property type="entry name" value="Phage_integrase"/>
    <property type="match status" value="1"/>
</dbReference>
<dbReference type="InterPro" id="IPR050090">
    <property type="entry name" value="Tyrosine_recombinase_XerCD"/>
</dbReference>